<sequence length="272" mass="29068">MAALAQLKKEERVGLGIAIAAHLALFATFILLDNRPLPTFNRPDRMTVSLADEVGLADTAPDPASDPRAAVAPTLSDDPEPVPQPEPEAREDVLPTPQPRPEPEPVRRPAPAPSPKPKPKPEPKPAPKKQEAPSKAKSSGSRIGNDFLDGASASDSGSDSGTPAAEIGPRVQASLASAITRQLKPHWSAPQGADAELLVTVLRFRLNRDGSLAGTPEVVRQSGVTPSNQAQKARHAEQAIRAVRLAAPFDLPERFYDGWKVVTSQFDRRLSQ</sequence>
<keyword evidence="2" id="KW-0472">Membrane</keyword>
<keyword evidence="4" id="KW-1185">Reference proteome</keyword>
<keyword evidence="2" id="KW-0812">Transmembrane</keyword>
<dbReference type="Gene3D" id="3.30.1150.10">
    <property type="match status" value="1"/>
</dbReference>
<dbReference type="SUPFAM" id="SSF74653">
    <property type="entry name" value="TolA/TonB C-terminal domain"/>
    <property type="match status" value="1"/>
</dbReference>
<evidence type="ECO:0000313" key="3">
    <source>
        <dbReference type="EMBL" id="RKF21681.1"/>
    </source>
</evidence>
<accession>A0A420ELX1</accession>
<comment type="caution">
    <text evidence="3">The sequence shown here is derived from an EMBL/GenBank/DDBJ whole genome shotgun (WGS) entry which is preliminary data.</text>
</comment>
<dbReference type="RefSeq" id="WP_120324091.1">
    <property type="nucleotide sequence ID" value="NZ_RAPF01000003.1"/>
</dbReference>
<feature type="region of interest" description="Disordered" evidence="1">
    <location>
        <begin position="56"/>
        <end position="166"/>
    </location>
</feature>
<reference evidence="3 4" key="1">
    <citation type="submission" date="2018-09" db="EMBL/GenBank/DDBJ databases">
        <title>Altererythrobacter spongiae sp. nov., isolated from a marine sponge.</title>
        <authorList>
            <person name="Zhuang L."/>
            <person name="Luo L."/>
        </authorList>
    </citation>
    <scope>NUCLEOTIDE SEQUENCE [LARGE SCALE GENOMIC DNA]</scope>
    <source>
        <strain evidence="3 4">HN-Y73</strain>
    </source>
</reference>
<proteinExistence type="predicted"/>
<feature type="transmembrane region" description="Helical" evidence="2">
    <location>
        <begin position="12"/>
        <end position="32"/>
    </location>
</feature>
<dbReference type="AlphaFoldDB" id="A0A420ELX1"/>
<dbReference type="Proteomes" id="UP000284395">
    <property type="component" value="Unassembled WGS sequence"/>
</dbReference>
<evidence type="ECO:0000256" key="2">
    <source>
        <dbReference type="SAM" id="Phobius"/>
    </source>
</evidence>
<feature type="compositionally biased region" description="Basic and acidic residues" evidence="1">
    <location>
        <begin position="119"/>
        <end position="134"/>
    </location>
</feature>
<keyword evidence="2" id="KW-1133">Transmembrane helix</keyword>
<dbReference type="OrthoDB" id="7161229at2"/>
<evidence type="ECO:0000256" key="1">
    <source>
        <dbReference type="SAM" id="MobiDB-lite"/>
    </source>
</evidence>
<feature type="compositionally biased region" description="Low complexity" evidence="1">
    <location>
        <begin position="149"/>
        <end position="161"/>
    </location>
</feature>
<evidence type="ECO:0000313" key="4">
    <source>
        <dbReference type="Proteomes" id="UP000284395"/>
    </source>
</evidence>
<gene>
    <name evidence="3" type="ORF">D6851_06505</name>
</gene>
<dbReference type="EMBL" id="RAPF01000003">
    <property type="protein sequence ID" value="RKF21681.1"/>
    <property type="molecule type" value="Genomic_DNA"/>
</dbReference>
<organism evidence="3 4">
    <name type="scientific">Altericroceibacterium spongiae</name>
    <dbReference type="NCBI Taxonomy" id="2320269"/>
    <lineage>
        <taxon>Bacteria</taxon>
        <taxon>Pseudomonadati</taxon>
        <taxon>Pseudomonadota</taxon>
        <taxon>Alphaproteobacteria</taxon>
        <taxon>Sphingomonadales</taxon>
        <taxon>Erythrobacteraceae</taxon>
        <taxon>Altericroceibacterium</taxon>
    </lineage>
</organism>
<name>A0A420ELX1_9SPHN</name>
<protein>
    <submittedName>
        <fullName evidence="3">Energy transducer TonB</fullName>
    </submittedName>
</protein>